<dbReference type="STRING" id="45351.A7SRV6"/>
<gene>
    <name evidence="8" type="ORF">NEMVEDRAFT_v1g227431</name>
</gene>
<dbReference type="OMA" id="ILMCKMA"/>
<dbReference type="PhylomeDB" id="A7SRV6"/>
<feature type="domain" description="TLC" evidence="7">
    <location>
        <begin position="33"/>
        <end position="236"/>
    </location>
</feature>
<dbReference type="Pfam" id="PF03798">
    <property type="entry name" value="TRAM_LAG1_CLN8"/>
    <property type="match status" value="1"/>
</dbReference>
<comment type="subcellular location">
    <subcellularLocation>
        <location evidence="1">Membrane</location>
        <topology evidence="1">Multi-pass membrane protein</topology>
    </subcellularLocation>
</comment>
<proteinExistence type="predicted"/>
<evidence type="ECO:0000256" key="6">
    <source>
        <dbReference type="SAM" id="Phobius"/>
    </source>
</evidence>
<organism evidence="8 9">
    <name type="scientific">Nematostella vectensis</name>
    <name type="common">Starlet sea anemone</name>
    <dbReference type="NCBI Taxonomy" id="45351"/>
    <lineage>
        <taxon>Eukaryota</taxon>
        <taxon>Metazoa</taxon>
        <taxon>Cnidaria</taxon>
        <taxon>Anthozoa</taxon>
        <taxon>Hexacorallia</taxon>
        <taxon>Actiniaria</taxon>
        <taxon>Edwardsiidae</taxon>
        <taxon>Nematostella</taxon>
    </lineage>
</organism>
<feature type="transmembrane region" description="Helical" evidence="6">
    <location>
        <begin position="111"/>
        <end position="131"/>
    </location>
</feature>
<dbReference type="HOGENOM" id="CLU_034597_2_0_1"/>
<dbReference type="OrthoDB" id="10266980at2759"/>
<sequence>MSAASTAFFLLFFFTLSPRISHLLRGYSKFTHAQKIDWDTRVGSNVHAVLVSLIALYCSFFDTHTHSNPIWGEGVLVRYGVSITLGYLMADFVIVSLYYKLIGDIFTMTHHVVAILSYCIPVGFSIGLYIANFRQLAELSTVFVNQRWYYSACKTPHSSRVFVINACCMVLSFFLCRIAVMPYYYYKCYRYIWAYTGPDPVGMPLQVLTFMNSVLLDIINIYWMYRMVKGGLKLLLASNNINEREKQS</sequence>
<evidence type="ECO:0000256" key="2">
    <source>
        <dbReference type="ARBA" id="ARBA00022692"/>
    </source>
</evidence>
<dbReference type="Proteomes" id="UP000001593">
    <property type="component" value="Unassembled WGS sequence"/>
</dbReference>
<keyword evidence="3 6" id="KW-1133">Transmembrane helix</keyword>
<evidence type="ECO:0000256" key="5">
    <source>
        <dbReference type="PROSITE-ProRule" id="PRU00205"/>
    </source>
</evidence>
<evidence type="ECO:0000259" key="7">
    <source>
        <dbReference type="PROSITE" id="PS50922"/>
    </source>
</evidence>
<dbReference type="eggNOG" id="KOG4561">
    <property type="taxonomic scope" value="Eukaryota"/>
</dbReference>
<reference evidence="8 9" key="1">
    <citation type="journal article" date="2007" name="Science">
        <title>Sea anemone genome reveals ancestral eumetazoan gene repertoire and genomic organization.</title>
        <authorList>
            <person name="Putnam N.H."/>
            <person name="Srivastava M."/>
            <person name="Hellsten U."/>
            <person name="Dirks B."/>
            <person name="Chapman J."/>
            <person name="Salamov A."/>
            <person name="Terry A."/>
            <person name="Shapiro H."/>
            <person name="Lindquist E."/>
            <person name="Kapitonov V.V."/>
            <person name="Jurka J."/>
            <person name="Genikhovich G."/>
            <person name="Grigoriev I.V."/>
            <person name="Lucas S.M."/>
            <person name="Steele R.E."/>
            <person name="Finnerty J.R."/>
            <person name="Technau U."/>
            <person name="Martindale M.Q."/>
            <person name="Rokhsar D.S."/>
        </authorList>
    </citation>
    <scope>NUCLEOTIDE SEQUENCE [LARGE SCALE GENOMIC DNA]</scope>
    <source>
        <strain evidence="9">CH2 X CH6</strain>
    </source>
</reference>
<name>A7SRV6_NEMVE</name>
<protein>
    <recommendedName>
        <fullName evidence="7">TLC domain-containing protein</fullName>
    </recommendedName>
</protein>
<dbReference type="EMBL" id="DS469768">
    <property type="protein sequence ID" value="EDO33545.1"/>
    <property type="molecule type" value="Genomic_DNA"/>
</dbReference>
<keyword evidence="2 5" id="KW-0812">Transmembrane</keyword>
<evidence type="ECO:0000313" key="8">
    <source>
        <dbReference type="EMBL" id="EDO33545.1"/>
    </source>
</evidence>
<feature type="transmembrane region" description="Helical" evidence="6">
    <location>
        <begin position="75"/>
        <end position="99"/>
    </location>
</feature>
<dbReference type="PANTHER" id="PTHR13439:SF0">
    <property type="entry name" value="TOPOISOMERASE I DAMAGE AFFECTED PROTEIN 4"/>
    <property type="match status" value="1"/>
</dbReference>
<dbReference type="InParanoid" id="A7SRV6"/>
<feature type="transmembrane region" description="Helical" evidence="6">
    <location>
        <begin position="205"/>
        <end position="225"/>
    </location>
</feature>
<keyword evidence="4 5" id="KW-0472">Membrane</keyword>
<dbReference type="GO" id="GO:0016020">
    <property type="term" value="C:membrane"/>
    <property type="evidence" value="ECO:0007669"/>
    <property type="project" value="UniProtKB-SubCell"/>
</dbReference>
<dbReference type="KEGG" id="nve:5504755"/>
<dbReference type="GO" id="GO:0005783">
    <property type="term" value="C:endoplasmic reticulum"/>
    <property type="evidence" value="ECO:0000318"/>
    <property type="project" value="GO_Central"/>
</dbReference>
<accession>A7SRV6</accession>
<dbReference type="AlphaFoldDB" id="A7SRV6"/>
<dbReference type="SMART" id="SM00724">
    <property type="entry name" value="TLC"/>
    <property type="match status" value="1"/>
</dbReference>
<evidence type="ECO:0000256" key="1">
    <source>
        <dbReference type="ARBA" id="ARBA00004141"/>
    </source>
</evidence>
<feature type="transmembrane region" description="Helical" evidence="6">
    <location>
        <begin position="42"/>
        <end position="63"/>
    </location>
</feature>
<evidence type="ECO:0000313" key="9">
    <source>
        <dbReference type="Proteomes" id="UP000001593"/>
    </source>
</evidence>
<evidence type="ECO:0000256" key="3">
    <source>
        <dbReference type="ARBA" id="ARBA00022989"/>
    </source>
</evidence>
<dbReference type="GO" id="GO:0055088">
    <property type="term" value="P:lipid homeostasis"/>
    <property type="evidence" value="ECO:0000318"/>
    <property type="project" value="GO_Central"/>
</dbReference>
<feature type="transmembrane region" description="Helical" evidence="6">
    <location>
        <begin position="161"/>
        <end position="185"/>
    </location>
</feature>
<dbReference type="InterPro" id="IPR050846">
    <property type="entry name" value="TLCD"/>
</dbReference>
<dbReference type="PROSITE" id="PS50922">
    <property type="entry name" value="TLC"/>
    <property type="match status" value="1"/>
</dbReference>
<dbReference type="PANTHER" id="PTHR13439">
    <property type="entry name" value="CT120 PROTEIN"/>
    <property type="match status" value="1"/>
</dbReference>
<evidence type="ECO:0000256" key="4">
    <source>
        <dbReference type="ARBA" id="ARBA00023136"/>
    </source>
</evidence>
<dbReference type="InterPro" id="IPR006634">
    <property type="entry name" value="TLC-dom"/>
</dbReference>
<keyword evidence="9" id="KW-1185">Reference proteome</keyword>